<comment type="similarity">
    <text evidence="9">Belongs to the peptidase C1 family.</text>
</comment>
<dbReference type="GO" id="GO:0005739">
    <property type="term" value="C:mitochondrion"/>
    <property type="evidence" value="ECO:0007669"/>
    <property type="project" value="UniProtKB-SubCell"/>
</dbReference>
<feature type="active site" evidence="10">
    <location>
        <position position="125"/>
    </location>
</feature>
<name>A0A167PLR6_CALVF</name>
<dbReference type="Proteomes" id="UP000076738">
    <property type="component" value="Unassembled WGS sequence"/>
</dbReference>
<evidence type="ECO:0000256" key="10">
    <source>
        <dbReference type="PIRSR" id="PIRSR005700-1"/>
    </source>
</evidence>
<evidence type="ECO:0000256" key="7">
    <source>
        <dbReference type="ARBA" id="ARBA00025347"/>
    </source>
</evidence>
<dbReference type="EC" id="3.4.22.40" evidence="2 9"/>
<evidence type="ECO:0000313" key="13">
    <source>
        <dbReference type="Proteomes" id="UP000076738"/>
    </source>
</evidence>
<sequence>MGSSQSTSRAAPAPVLSEKAPTPKAPTPAPVRRIQPTTDELAEALEFNLDLSSPTGAVALPDVALWQAEIEKDPKLSLSRTILSKSDPSATLLKPTAKVYDAHVYNTQLDFKAGPITSQLASGRCWMFATTNVLRYTIMKKLNLDDFQLSQSYFFFYDKLEKSNFYLENCIELADEPLDSRLVSFLNVAPINDGGQWDMAVNIIEKYGVVPQAVFPESFSSSNSRAMDTLLTTKLREYGLSLRAQSAQLAAVLEARGVPAEARKAALYRALEKTKAGYMQEVWTILSVALGIPPKADDKFKWDYYDKLGNARVFIGSPREFYKQLAITPYDPSTAFSIVNDPRNKYNALFSVDRLGNVWGARPVLYVNAEIDRLKSAVVRSIRANQPVFFGCDVGKSSDRDLGIMDCGIYDYENAFNITLGLTKAERMQLGESAMTHAMVITAVHLDETGKPVRYKVENSWGNAVGDKGFFVMTDSWFDEYVYQVVVPKALADADLVTIFEKGEKNIYPAWDPMGALA</sequence>
<evidence type="ECO:0000256" key="11">
    <source>
        <dbReference type="SAM" id="MobiDB-lite"/>
    </source>
</evidence>
<protein>
    <recommendedName>
        <fullName evidence="3 9">Cysteine proteinase 1, mitochondrial</fullName>
        <ecNumber evidence="2 9">3.4.22.40</ecNumber>
    </recommendedName>
</protein>
<dbReference type="OrthoDB" id="2666448at2759"/>
<comment type="subunit">
    <text evidence="8">Homohexamer. Binds to nucleic acids. Binds single-stranded DNA and RNA with higher affinity than double-stranded DNA.</text>
</comment>
<keyword evidence="5 9" id="KW-0378">Hydrolase</keyword>
<comment type="function">
    <text evidence="9">Has aminopeptidase activity, shortening substrate peptides sequentially by 1 amino acid. Has bleomycin hydrolase activity, which can protect the cell from the toxic effects of bleomycin. Has homocysteine-thiolactonase activity, protecting the cell against homocysteine toxicity.</text>
</comment>
<feature type="active site" evidence="10">
    <location>
        <position position="459"/>
    </location>
</feature>
<comment type="catalytic activity">
    <reaction evidence="1 9">
        <text>Inactivates bleomycin B2 (a cytotoxic glycometallopeptide) by hydrolysis of a carboxyamide bond of beta-aminoalanine, but also shows general aminopeptidase activity. The specificity varies somewhat with source, but amino acid arylamides of Met, Leu and Ala are preferred.</text>
        <dbReference type="EC" id="3.4.22.40"/>
    </reaction>
</comment>
<evidence type="ECO:0000256" key="3">
    <source>
        <dbReference type="ARBA" id="ARBA00016900"/>
    </source>
</evidence>
<evidence type="ECO:0000256" key="9">
    <source>
        <dbReference type="PIRNR" id="PIRNR005700"/>
    </source>
</evidence>
<dbReference type="STRING" id="1330018.A0A167PLR6"/>
<dbReference type="GO" id="GO:0009636">
    <property type="term" value="P:response to toxic substance"/>
    <property type="evidence" value="ECO:0007669"/>
    <property type="project" value="TreeGrafter"/>
</dbReference>
<dbReference type="Pfam" id="PF03051">
    <property type="entry name" value="Peptidase_C1_2"/>
    <property type="match status" value="1"/>
</dbReference>
<evidence type="ECO:0000256" key="2">
    <source>
        <dbReference type="ARBA" id="ARBA00012465"/>
    </source>
</evidence>
<keyword evidence="4 9" id="KW-0645">Protease</keyword>
<dbReference type="SUPFAM" id="SSF54001">
    <property type="entry name" value="Cysteine proteinases"/>
    <property type="match status" value="1"/>
</dbReference>
<evidence type="ECO:0000256" key="8">
    <source>
        <dbReference type="ARBA" id="ARBA00026080"/>
    </source>
</evidence>
<organism evidence="12 13">
    <name type="scientific">Calocera viscosa (strain TUFC12733)</name>
    <dbReference type="NCBI Taxonomy" id="1330018"/>
    <lineage>
        <taxon>Eukaryota</taxon>
        <taxon>Fungi</taxon>
        <taxon>Dikarya</taxon>
        <taxon>Basidiomycota</taxon>
        <taxon>Agaricomycotina</taxon>
        <taxon>Dacrymycetes</taxon>
        <taxon>Dacrymycetales</taxon>
        <taxon>Dacrymycetaceae</taxon>
        <taxon>Calocera</taxon>
    </lineage>
</organism>
<dbReference type="PANTHER" id="PTHR10363:SF2">
    <property type="entry name" value="BLEOMYCIN HYDROLASE"/>
    <property type="match status" value="1"/>
</dbReference>
<evidence type="ECO:0000256" key="6">
    <source>
        <dbReference type="ARBA" id="ARBA00022807"/>
    </source>
</evidence>
<dbReference type="AlphaFoldDB" id="A0A167PLR6"/>
<dbReference type="InterPro" id="IPR038765">
    <property type="entry name" value="Papain-like_cys_pep_sf"/>
</dbReference>
<feature type="region of interest" description="Disordered" evidence="11">
    <location>
        <begin position="1"/>
        <end position="35"/>
    </location>
</feature>
<feature type="active site" evidence="10">
    <location>
        <position position="437"/>
    </location>
</feature>
<proteinExistence type="inferred from homology"/>
<comment type="function">
    <text evidence="7">The normal physiological role of the enzyme is unknown, but it is not essential for the viability of yeast cells. Has aminopeptidase activity, shortening substrate peptides sequentially by 1 amino acid. Has bleomycin hydrolase activity, which can protect the cell from the toxic effects of bleomycin. Has homocysteine-thiolactonase activity, protecting the cell against homocysteine toxicity. Acts as a repressor in the GAL4 regulatory system, but this does not require either the peptidase or nucleic acid-binding activities.</text>
</comment>
<evidence type="ECO:0000256" key="5">
    <source>
        <dbReference type="ARBA" id="ARBA00022801"/>
    </source>
</evidence>
<dbReference type="CDD" id="cd00585">
    <property type="entry name" value="Peptidase_C1B"/>
    <property type="match status" value="1"/>
</dbReference>
<dbReference type="GO" id="GO:0070005">
    <property type="term" value="F:cysteine-type aminopeptidase activity"/>
    <property type="evidence" value="ECO:0007669"/>
    <property type="project" value="InterPro"/>
</dbReference>
<reference evidence="12 13" key="1">
    <citation type="journal article" date="2016" name="Mol. Biol. Evol.">
        <title>Comparative Genomics of Early-Diverging Mushroom-Forming Fungi Provides Insights into the Origins of Lignocellulose Decay Capabilities.</title>
        <authorList>
            <person name="Nagy L.G."/>
            <person name="Riley R."/>
            <person name="Tritt A."/>
            <person name="Adam C."/>
            <person name="Daum C."/>
            <person name="Floudas D."/>
            <person name="Sun H."/>
            <person name="Yadav J.S."/>
            <person name="Pangilinan J."/>
            <person name="Larsson K.H."/>
            <person name="Matsuura K."/>
            <person name="Barry K."/>
            <person name="Labutti K."/>
            <person name="Kuo R."/>
            <person name="Ohm R.A."/>
            <person name="Bhattacharya S.S."/>
            <person name="Shirouzu T."/>
            <person name="Yoshinaga Y."/>
            <person name="Martin F.M."/>
            <person name="Grigoriev I.V."/>
            <person name="Hibbett D.S."/>
        </authorList>
    </citation>
    <scope>NUCLEOTIDE SEQUENCE [LARGE SCALE GENOMIC DNA]</scope>
    <source>
        <strain evidence="12 13">TUFC12733</strain>
    </source>
</reference>
<dbReference type="GO" id="GO:0006508">
    <property type="term" value="P:proteolysis"/>
    <property type="evidence" value="ECO:0007669"/>
    <property type="project" value="UniProtKB-KW"/>
</dbReference>
<accession>A0A167PLR6</accession>
<dbReference type="Gene3D" id="3.90.70.10">
    <property type="entry name" value="Cysteine proteinases"/>
    <property type="match status" value="1"/>
</dbReference>
<keyword evidence="6 9" id="KW-0788">Thiol protease</keyword>
<keyword evidence="9" id="KW-0496">Mitochondrion</keyword>
<dbReference type="GO" id="GO:0043418">
    <property type="term" value="P:homocysteine catabolic process"/>
    <property type="evidence" value="ECO:0007669"/>
    <property type="project" value="TreeGrafter"/>
</dbReference>
<comment type="subcellular location">
    <subcellularLocation>
        <location evidence="9">Mitochondrion</location>
    </subcellularLocation>
    <subcellularLocation>
        <location evidence="9">Cytoplasm</location>
    </subcellularLocation>
</comment>
<dbReference type="GO" id="GO:0004197">
    <property type="term" value="F:cysteine-type endopeptidase activity"/>
    <property type="evidence" value="ECO:0007669"/>
    <property type="project" value="UniProtKB-EC"/>
</dbReference>
<keyword evidence="9" id="KW-0963">Cytoplasm</keyword>
<dbReference type="InterPro" id="IPR004134">
    <property type="entry name" value="Peptidase_C1B"/>
</dbReference>
<dbReference type="InterPro" id="IPR000169">
    <property type="entry name" value="Pept_cys_AS"/>
</dbReference>
<keyword evidence="13" id="KW-1185">Reference proteome</keyword>
<evidence type="ECO:0000256" key="4">
    <source>
        <dbReference type="ARBA" id="ARBA00022670"/>
    </source>
</evidence>
<gene>
    <name evidence="12" type="ORF">CALVIDRAFT_511786</name>
</gene>
<evidence type="ECO:0000256" key="1">
    <source>
        <dbReference type="ARBA" id="ARBA00000423"/>
    </source>
</evidence>
<dbReference type="PANTHER" id="PTHR10363">
    <property type="entry name" value="BLEOMYCIN HYDROLASE"/>
    <property type="match status" value="1"/>
</dbReference>
<dbReference type="PIRSF" id="PIRSF005700">
    <property type="entry name" value="PepC"/>
    <property type="match status" value="1"/>
</dbReference>
<evidence type="ECO:0000313" key="12">
    <source>
        <dbReference type="EMBL" id="KZO98930.1"/>
    </source>
</evidence>
<dbReference type="PROSITE" id="PS00139">
    <property type="entry name" value="THIOL_PROTEASE_CYS"/>
    <property type="match status" value="1"/>
</dbReference>
<dbReference type="EMBL" id="KV417274">
    <property type="protein sequence ID" value="KZO98930.1"/>
    <property type="molecule type" value="Genomic_DNA"/>
</dbReference>